<dbReference type="EMBL" id="BMCT01000002">
    <property type="protein sequence ID" value="GGF58500.1"/>
    <property type="molecule type" value="Genomic_DNA"/>
</dbReference>
<evidence type="ECO:0000256" key="1">
    <source>
        <dbReference type="ARBA" id="ARBA00022737"/>
    </source>
</evidence>
<accession>A0A917BVL7</accession>
<feature type="domain" description="Rhodanese" evidence="2">
    <location>
        <begin position="29"/>
        <end position="121"/>
    </location>
</feature>
<sequence>MTTVLPNVLAPVAPFPLLTAAQLRDAIAGSGEIAILDVRDEGVRSRDGHILQSVPLPLSLIELRIATLVPRQATRLVIYDDATDDQAFRAALKLRKLGYPDVSLLDGGIDTWRVAGFETYTGSNVLSKAFGEFVEHAYNTPHLSAREVKQRLDAGEDIVVLDGRTLQEFENFSIPGAHAVPNAELPYRIHEVVKSPETLVVVNCAGRTRSIIGAQALINAGVPNKVAALENGTMAWLFEGYKLDEGRPARPPEPSAEAREKARGSVAVLTKRFGIRHIDAQTLATFRSERDSRSLYVYDVRTRAEYEAGHLPGALWAEGGQLVQAVDRWVGTRNSRIVLVDDADGVRAAITASWLVQLGWREVYVLALDLAQATLEQGPERPPLAAPVPEVESVSPHELERLLAAGEAVLFDLDTSLAYRAGHVPGARFAIRARLVRQAENLPAGQIILTSPDATLARFAAEGLTRASKRHVRVLAGGTAAWRAAGLPLETGDTRLHHPTDDVWRSPYQVDSDRHQAFRDYLAWEIGLLDQLARDGSVSFATYPAA</sequence>
<name>A0A917BVL7_9HYPH</name>
<organism evidence="3 4">
    <name type="scientific">Azorhizobium oxalatiphilum</name>
    <dbReference type="NCBI Taxonomy" id="980631"/>
    <lineage>
        <taxon>Bacteria</taxon>
        <taxon>Pseudomonadati</taxon>
        <taxon>Pseudomonadota</taxon>
        <taxon>Alphaproteobacteria</taxon>
        <taxon>Hyphomicrobiales</taxon>
        <taxon>Xanthobacteraceae</taxon>
        <taxon>Azorhizobium</taxon>
    </lineage>
</organism>
<dbReference type="InterPro" id="IPR001763">
    <property type="entry name" value="Rhodanese-like_dom"/>
</dbReference>
<feature type="domain" description="Rhodanese" evidence="2">
    <location>
        <begin position="154"/>
        <end position="245"/>
    </location>
</feature>
<keyword evidence="1" id="KW-0677">Repeat</keyword>
<evidence type="ECO:0000259" key="2">
    <source>
        <dbReference type="PROSITE" id="PS50206"/>
    </source>
</evidence>
<dbReference type="PANTHER" id="PTHR43855">
    <property type="entry name" value="THIOSULFATE SULFURTRANSFERASE"/>
    <property type="match status" value="1"/>
</dbReference>
<dbReference type="InterPro" id="IPR036873">
    <property type="entry name" value="Rhodanese-like_dom_sf"/>
</dbReference>
<keyword evidence="4" id="KW-1185">Reference proteome</keyword>
<dbReference type="PANTHER" id="PTHR43855:SF1">
    <property type="entry name" value="THIOSULFATE SULFURTRANSFERASE"/>
    <property type="match status" value="1"/>
</dbReference>
<dbReference type="SUPFAM" id="SSF52821">
    <property type="entry name" value="Rhodanese/Cell cycle control phosphatase"/>
    <property type="match status" value="4"/>
</dbReference>
<gene>
    <name evidence="3" type="ORF">GCM10007301_17710</name>
</gene>
<dbReference type="InterPro" id="IPR051126">
    <property type="entry name" value="Thiosulfate_sulfurtransferase"/>
</dbReference>
<dbReference type="Pfam" id="PF00581">
    <property type="entry name" value="Rhodanese"/>
    <property type="match status" value="4"/>
</dbReference>
<dbReference type="SMART" id="SM00450">
    <property type="entry name" value="RHOD"/>
    <property type="match status" value="4"/>
</dbReference>
<protein>
    <submittedName>
        <fullName evidence="3">Sulfurtransferase</fullName>
    </submittedName>
</protein>
<dbReference type="AlphaFoldDB" id="A0A917BVL7"/>
<comment type="caution">
    <text evidence="3">The sequence shown here is derived from an EMBL/GenBank/DDBJ whole genome shotgun (WGS) entry which is preliminary data.</text>
</comment>
<proteinExistence type="predicted"/>
<evidence type="ECO:0000313" key="3">
    <source>
        <dbReference type="EMBL" id="GGF58500.1"/>
    </source>
</evidence>
<reference evidence="3" key="1">
    <citation type="journal article" date="2014" name="Int. J. Syst. Evol. Microbiol.">
        <title>Complete genome sequence of Corynebacterium casei LMG S-19264T (=DSM 44701T), isolated from a smear-ripened cheese.</title>
        <authorList>
            <consortium name="US DOE Joint Genome Institute (JGI-PGF)"/>
            <person name="Walter F."/>
            <person name="Albersmeier A."/>
            <person name="Kalinowski J."/>
            <person name="Ruckert C."/>
        </authorList>
    </citation>
    <scope>NUCLEOTIDE SEQUENCE</scope>
    <source>
        <strain evidence="3">CCM 7897</strain>
    </source>
</reference>
<dbReference type="Gene3D" id="3.40.250.10">
    <property type="entry name" value="Rhodanese-like domain"/>
    <property type="match status" value="4"/>
</dbReference>
<evidence type="ECO:0000313" key="4">
    <source>
        <dbReference type="Proteomes" id="UP000606044"/>
    </source>
</evidence>
<feature type="domain" description="Rhodanese" evidence="2">
    <location>
        <begin position="299"/>
        <end position="491"/>
    </location>
</feature>
<dbReference type="RefSeq" id="WP_188577581.1">
    <property type="nucleotide sequence ID" value="NZ_BMCT01000002.1"/>
</dbReference>
<dbReference type="PROSITE" id="PS50206">
    <property type="entry name" value="RHODANESE_3"/>
    <property type="match status" value="3"/>
</dbReference>
<reference evidence="3" key="2">
    <citation type="submission" date="2020-09" db="EMBL/GenBank/DDBJ databases">
        <authorList>
            <person name="Sun Q."/>
            <person name="Sedlacek I."/>
        </authorList>
    </citation>
    <scope>NUCLEOTIDE SEQUENCE</scope>
    <source>
        <strain evidence="3">CCM 7897</strain>
    </source>
</reference>
<dbReference type="Proteomes" id="UP000606044">
    <property type="component" value="Unassembled WGS sequence"/>
</dbReference>